<keyword evidence="2" id="KW-0274">FAD</keyword>
<proteinExistence type="predicted"/>
<dbReference type="InterPro" id="IPR002938">
    <property type="entry name" value="FAD-bd"/>
</dbReference>
<sequence>MPTDVVIIGAGPAGLTLANLLQRNGIGCVVLEARDRSYVEERQRAGVLDHYGGRIFEEAGLAGQVLAGAPLETFLELRYDGEPHLLDVPALAGGRAGRIVPQQLLVRRLLAAFLAGGGDLRFEAGDVAVHDLTSSPRVTYTDASGTTHELACSYVAGCDGFHGVSRRSIPEDELTTYTFDHGIGWYTVLADAPPPRHPLMAIGRHGFAAQFARGTAASRFYLQYKPGAEDPRAWPDAETWDKLRVRLGDPDLPGGVITDREIVEMRSFVAEPMAYGKMFLAGDAAHIITPMGAKGMNLAIADAHVLAGALTSALRGDDTALRDYSDVCLRRTWDYQEFSRWFTEMVHDTEGDPFRRKLAKARFDRLFTNHAAGVAFADMMSGVELVT</sequence>
<name>A0ABW6W5S1_9ACTN</name>
<dbReference type="Gene3D" id="3.50.50.60">
    <property type="entry name" value="FAD/NAD(P)-binding domain"/>
    <property type="match status" value="1"/>
</dbReference>
<feature type="domain" description="FAD-binding" evidence="3">
    <location>
        <begin position="3"/>
        <end position="338"/>
    </location>
</feature>
<dbReference type="PANTHER" id="PTHR43004">
    <property type="entry name" value="TRK SYSTEM POTASSIUM UPTAKE PROTEIN"/>
    <property type="match status" value="1"/>
</dbReference>
<gene>
    <name evidence="4" type="ORF">ACFY35_02715</name>
</gene>
<protein>
    <submittedName>
        <fullName evidence="4">4-hydroxybenzoate 3-monooxygenase</fullName>
        <ecNumber evidence="4">1.14.13.2</ecNumber>
    </submittedName>
</protein>
<dbReference type="PRINTS" id="PR00420">
    <property type="entry name" value="RNGMNOXGNASE"/>
</dbReference>
<dbReference type="InterPro" id="IPR050641">
    <property type="entry name" value="RIFMO-like"/>
</dbReference>
<dbReference type="InterPro" id="IPR036188">
    <property type="entry name" value="FAD/NAD-bd_sf"/>
</dbReference>
<keyword evidence="5" id="KW-1185">Reference proteome</keyword>
<evidence type="ECO:0000313" key="5">
    <source>
        <dbReference type="Proteomes" id="UP001602245"/>
    </source>
</evidence>
<evidence type="ECO:0000256" key="1">
    <source>
        <dbReference type="ARBA" id="ARBA00022630"/>
    </source>
</evidence>
<comment type="caution">
    <text evidence="4">The sequence shown here is derived from an EMBL/GenBank/DDBJ whole genome shotgun (WGS) entry which is preliminary data.</text>
</comment>
<dbReference type="SUPFAM" id="SSF54373">
    <property type="entry name" value="FAD-linked reductases, C-terminal domain"/>
    <property type="match status" value="1"/>
</dbReference>
<dbReference type="NCBIfam" id="NF006091">
    <property type="entry name" value="PRK08243.1"/>
    <property type="match status" value="1"/>
</dbReference>
<accession>A0ABW6W5S1</accession>
<evidence type="ECO:0000259" key="3">
    <source>
        <dbReference type="Pfam" id="PF01494"/>
    </source>
</evidence>
<dbReference type="EC" id="1.14.13.2" evidence="4"/>
<evidence type="ECO:0000256" key="2">
    <source>
        <dbReference type="ARBA" id="ARBA00022827"/>
    </source>
</evidence>
<dbReference type="Gene3D" id="3.30.9.10">
    <property type="entry name" value="D-Amino Acid Oxidase, subunit A, domain 2"/>
    <property type="match status" value="1"/>
</dbReference>
<dbReference type="GO" id="GO:0018659">
    <property type="term" value="F:4-hydroxybenzoate 3-monooxygenase activity"/>
    <property type="evidence" value="ECO:0007669"/>
    <property type="project" value="UniProtKB-EC"/>
</dbReference>
<keyword evidence="4" id="KW-0560">Oxidoreductase</keyword>
<organism evidence="4 5">
    <name type="scientific">Paractinoplanes globisporus</name>
    <dbReference type="NCBI Taxonomy" id="113565"/>
    <lineage>
        <taxon>Bacteria</taxon>
        <taxon>Bacillati</taxon>
        <taxon>Actinomycetota</taxon>
        <taxon>Actinomycetes</taxon>
        <taxon>Micromonosporales</taxon>
        <taxon>Micromonosporaceae</taxon>
        <taxon>Paractinoplanes</taxon>
    </lineage>
</organism>
<dbReference type="Proteomes" id="UP001602245">
    <property type="component" value="Unassembled WGS sequence"/>
</dbReference>
<dbReference type="EMBL" id="JBIAZU010000001">
    <property type="protein sequence ID" value="MFF5288321.1"/>
    <property type="molecule type" value="Genomic_DNA"/>
</dbReference>
<evidence type="ECO:0000313" key="4">
    <source>
        <dbReference type="EMBL" id="MFF5288321.1"/>
    </source>
</evidence>
<dbReference type="RefSeq" id="WP_020511341.1">
    <property type="nucleotide sequence ID" value="NZ_JBIAZU010000001.1"/>
</dbReference>
<dbReference type="PANTHER" id="PTHR43004:SF3">
    <property type="entry name" value="P-HYDROXYBENZOATE HYDROXYLASE"/>
    <property type="match status" value="1"/>
</dbReference>
<reference evidence="4 5" key="1">
    <citation type="submission" date="2024-10" db="EMBL/GenBank/DDBJ databases">
        <title>The Natural Products Discovery Center: Release of the First 8490 Sequenced Strains for Exploring Actinobacteria Biosynthetic Diversity.</title>
        <authorList>
            <person name="Kalkreuter E."/>
            <person name="Kautsar S.A."/>
            <person name="Yang D."/>
            <person name="Bader C.D."/>
            <person name="Teijaro C.N."/>
            <person name="Fluegel L."/>
            <person name="Davis C.M."/>
            <person name="Simpson J.R."/>
            <person name="Lauterbach L."/>
            <person name="Steele A.D."/>
            <person name="Gui C."/>
            <person name="Meng S."/>
            <person name="Li G."/>
            <person name="Viehrig K."/>
            <person name="Ye F."/>
            <person name="Su P."/>
            <person name="Kiefer A.F."/>
            <person name="Nichols A."/>
            <person name="Cepeda A.J."/>
            <person name="Yan W."/>
            <person name="Fan B."/>
            <person name="Jiang Y."/>
            <person name="Adhikari A."/>
            <person name="Zheng C.-J."/>
            <person name="Schuster L."/>
            <person name="Cowan T.M."/>
            <person name="Smanski M.J."/>
            <person name="Chevrette M.G."/>
            <person name="De Carvalho L.P.S."/>
            <person name="Shen B."/>
        </authorList>
    </citation>
    <scope>NUCLEOTIDE SEQUENCE [LARGE SCALE GENOMIC DNA]</scope>
    <source>
        <strain evidence="4 5">NPDC000087</strain>
    </source>
</reference>
<dbReference type="SUPFAM" id="SSF51905">
    <property type="entry name" value="FAD/NAD(P)-binding domain"/>
    <property type="match status" value="1"/>
</dbReference>
<keyword evidence="1" id="KW-0285">Flavoprotein</keyword>
<dbReference type="Pfam" id="PF01494">
    <property type="entry name" value="FAD_binding_3"/>
    <property type="match status" value="1"/>
</dbReference>